<keyword evidence="1" id="KW-0805">Transcription regulation</keyword>
<dbReference type="PRINTS" id="PR00455">
    <property type="entry name" value="HTHTETR"/>
</dbReference>
<organism evidence="6 7">
    <name type="scientific">Ruixingdingia sedimenti</name>
    <dbReference type="NCBI Taxonomy" id="3073604"/>
    <lineage>
        <taxon>Bacteria</taxon>
        <taxon>Pseudomonadati</taxon>
        <taxon>Pseudomonadota</taxon>
        <taxon>Alphaproteobacteria</taxon>
        <taxon>Rhodobacterales</taxon>
        <taxon>Paracoccaceae</taxon>
        <taxon>Ruixingdingia</taxon>
    </lineage>
</organism>
<dbReference type="InterPro" id="IPR009057">
    <property type="entry name" value="Homeodomain-like_sf"/>
</dbReference>
<dbReference type="PANTHER" id="PTHR30055">
    <property type="entry name" value="HTH-TYPE TRANSCRIPTIONAL REGULATOR RUTR"/>
    <property type="match status" value="1"/>
</dbReference>
<feature type="DNA-binding region" description="H-T-H motif" evidence="4">
    <location>
        <begin position="30"/>
        <end position="49"/>
    </location>
</feature>
<evidence type="ECO:0000256" key="3">
    <source>
        <dbReference type="ARBA" id="ARBA00023163"/>
    </source>
</evidence>
<dbReference type="Pfam" id="PF00440">
    <property type="entry name" value="TetR_N"/>
    <property type="match status" value="1"/>
</dbReference>
<keyword evidence="2 4" id="KW-0238">DNA-binding</keyword>
<sequence length="196" mass="21552">MSQVKKIEVERAILDSADALFREEGYSRTTMAAIARRAGIATSTIYVYFRSKVEVFFSVYTPWLEGRLSAMEAAAARVSDPVARARVVLDWMWIRIPTEDNYFSNELIAAVSTATRADNYSQDLFLRTRRRIAAAMTGQEEGALSGRAIDIAMVTLMAYDGFSLKIRTETSPTSPALIDHLAAIFAAALAAEAVPA</sequence>
<dbReference type="Proteomes" id="UP001247754">
    <property type="component" value="Unassembled WGS sequence"/>
</dbReference>
<dbReference type="PANTHER" id="PTHR30055:SF234">
    <property type="entry name" value="HTH-TYPE TRANSCRIPTIONAL REGULATOR BETI"/>
    <property type="match status" value="1"/>
</dbReference>
<evidence type="ECO:0000313" key="6">
    <source>
        <dbReference type="EMBL" id="MDR5654580.1"/>
    </source>
</evidence>
<proteinExistence type="predicted"/>
<evidence type="ECO:0000256" key="1">
    <source>
        <dbReference type="ARBA" id="ARBA00023015"/>
    </source>
</evidence>
<protein>
    <submittedName>
        <fullName evidence="6">TetR/AcrR family transcriptional regulator</fullName>
    </submittedName>
</protein>
<gene>
    <name evidence="6" type="ORF">RGD00_18375</name>
</gene>
<dbReference type="InterPro" id="IPR001647">
    <property type="entry name" value="HTH_TetR"/>
</dbReference>
<evidence type="ECO:0000313" key="7">
    <source>
        <dbReference type="Proteomes" id="UP001247754"/>
    </source>
</evidence>
<evidence type="ECO:0000259" key="5">
    <source>
        <dbReference type="PROSITE" id="PS50977"/>
    </source>
</evidence>
<accession>A0ABU1FCJ1</accession>
<evidence type="ECO:0000256" key="2">
    <source>
        <dbReference type="ARBA" id="ARBA00023125"/>
    </source>
</evidence>
<reference evidence="6 7" key="1">
    <citation type="submission" date="2023-09" db="EMBL/GenBank/DDBJ databases">
        <title>Xinfangfangia sedmenti sp. nov., isolated the sedment.</title>
        <authorList>
            <person name="Xu L."/>
        </authorList>
    </citation>
    <scope>NUCLEOTIDE SEQUENCE [LARGE SCALE GENOMIC DNA]</scope>
    <source>
        <strain evidence="6 7">LG-4</strain>
    </source>
</reference>
<evidence type="ECO:0000256" key="4">
    <source>
        <dbReference type="PROSITE-ProRule" id="PRU00335"/>
    </source>
</evidence>
<dbReference type="EMBL" id="JAVKPH010000029">
    <property type="protein sequence ID" value="MDR5654580.1"/>
    <property type="molecule type" value="Genomic_DNA"/>
</dbReference>
<keyword evidence="3" id="KW-0804">Transcription</keyword>
<dbReference type="PROSITE" id="PS50977">
    <property type="entry name" value="HTH_TETR_2"/>
    <property type="match status" value="1"/>
</dbReference>
<dbReference type="Gene3D" id="1.10.357.10">
    <property type="entry name" value="Tetracycline Repressor, domain 2"/>
    <property type="match status" value="1"/>
</dbReference>
<comment type="caution">
    <text evidence="6">The sequence shown here is derived from an EMBL/GenBank/DDBJ whole genome shotgun (WGS) entry which is preliminary data.</text>
</comment>
<dbReference type="RefSeq" id="WP_310458736.1">
    <property type="nucleotide sequence ID" value="NZ_JAVKPH010000029.1"/>
</dbReference>
<name>A0ABU1FCJ1_9RHOB</name>
<dbReference type="InterPro" id="IPR050109">
    <property type="entry name" value="HTH-type_TetR-like_transc_reg"/>
</dbReference>
<feature type="domain" description="HTH tetR-type" evidence="5">
    <location>
        <begin position="7"/>
        <end position="67"/>
    </location>
</feature>
<keyword evidence="7" id="KW-1185">Reference proteome</keyword>
<dbReference type="SUPFAM" id="SSF46689">
    <property type="entry name" value="Homeodomain-like"/>
    <property type="match status" value="1"/>
</dbReference>